<dbReference type="Pfam" id="PF16811">
    <property type="entry name" value="TAtT"/>
    <property type="match status" value="1"/>
</dbReference>
<dbReference type="Gene3D" id="1.25.40.920">
    <property type="entry name" value="TRAP transporter T-component"/>
    <property type="match status" value="1"/>
</dbReference>
<organism evidence="1 2">
    <name type="scientific">Wenzhouxiangella marina</name>
    <dbReference type="NCBI Taxonomy" id="1579979"/>
    <lineage>
        <taxon>Bacteria</taxon>
        <taxon>Pseudomonadati</taxon>
        <taxon>Pseudomonadota</taxon>
        <taxon>Gammaproteobacteria</taxon>
        <taxon>Chromatiales</taxon>
        <taxon>Wenzhouxiangellaceae</taxon>
        <taxon>Wenzhouxiangella</taxon>
    </lineage>
</organism>
<gene>
    <name evidence="1" type="ORF">WM2015_1559</name>
</gene>
<dbReference type="PROSITE" id="PS51257">
    <property type="entry name" value="PROKAR_LIPOPROTEIN"/>
    <property type="match status" value="1"/>
</dbReference>
<dbReference type="EMBL" id="CP012154">
    <property type="protein sequence ID" value="AKS41929.1"/>
    <property type="molecule type" value="Genomic_DNA"/>
</dbReference>
<protein>
    <submittedName>
        <fullName evidence="1">Uncharacterized protein</fullName>
    </submittedName>
</protein>
<dbReference type="Proteomes" id="UP000066624">
    <property type="component" value="Chromosome"/>
</dbReference>
<keyword evidence="2" id="KW-1185">Reference proteome</keyword>
<dbReference type="RefSeq" id="WP_049725531.1">
    <property type="nucleotide sequence ID" value="NZ_JACHIC010000001.1"/>
</dbReference>
<dbReference type="STRING" id="1579979.WM2015_1559"/>
<reference evidence="1 2" key="1">
    <citation type="submission" date="2015-07" db="EMBL/GenBank/DDBJ databases">
        <authorList>
            <person name="Noorani M."/>
        </authorList>
    </citation>
    <scope>NUCLEOTIDE SEQUENCE [LARGE SCALE GENOMIC DNA]</scope>
    <source>
        <strain evidence="1 2">KCTC 42284</strain>
    </source>
</reference>
<accession>A0A0K0XW48</accession>
<proteinExistence type="predicted"/>
<dbReference type="KEGG" id="wma:WM2015_1559"/>
<sequence length="282" mass="31300">MRQALTMVAVLLLAGCSALVDRATERFASDLETAIRGYSDPGVVADGLPAYLLLLEARINGAPEEPSLRLSAARLTGTYAALFADEDARYRRLNDRALQHARIGACAARTRLCELHRLDFDAFDARIDSLDPDDLDALYILATTWTGWIDANASDYRALGDLPRVERLLDWVAQQSPRHDDGAVWLYLAVLNSQRPPAAGGQPERARAYFERAREVSSGDNLLVNVLMADSYARLLFDRDLYVTLLEEVVSSDVQTPDYRLSNQVARARAADLLQQTEAIFD</sequence>
<evidence type="ECO:0000313" key="1">
    <source>
        <dbReference type="EMBL" id="AKS41929.1"/>
    </source>
</evidence>
<name>A0A0K0XW48_9GAMM</name>
<dbReference type="AlphaFoldDB" id="A0A0K0XW48"/>
<dbReference type="OrthoDB" id="5290315at2"/>
<dbReference type="InterPro" id="IPR038537">
    <property type="entry name" value="TatT_sf"/>
</dbReference>
<evidence type="ECO:0000313" key="2">
    <source>
        <dbReference type="Proteomes" id="UP000066624"/>
    </source>
</evidence>
<dbReference type="InterPro" id="IPR031823">
    <property type="entry name" value="TatT"/>
</dbReference>